<dbReference type="Gene3D" id="3.90.190.10">
    <property type="entry name" value="Protein tyrosine phosphatase superfamily"/>
    <property type="match status" value="1"/>
</dbReference>
<sequence>MTVSCFTKRRYYDYVPLPSATKDRPLLWIGGMPLPWQIRDMHSKGVTAIVNMCEEFPGHESLYADLGIDQCWLPTTDYCNVTPEVIAKGVAFIHRKIQTGESVYVHCKSGIGRCAMVLVPYLAKHQHMSIEDANRWAREYRPALIGDVGKRPGVMKYLEKENNSAKIN</sequence>
<feature type="domain" description="Tyrosine-protein phosphatase" evidence="3">
    <location>
        <begin position="17"/>
        <end position="167"/>
    </location>
</feature>
<dbReference type="SUPFAM" id="SSF52799">
    <property type="entry name" value="(Phosphotyrosine protein) phosphatases II"/>
    <property type="match status" value="1"/>
</dbReference>
<dbReference type="PANTHER" id="PTHR46274:SF6">
    <property type="entry name" value="TYR_PHOSPHATASE_2 DOMAIN-CONTAINING PROTEIN"/>
    <property type="match status" value="1"/>
</dbReference>
<dbReference type="FunFam" id="3.90.190.10:FF:000157">
    <property type="entry name" value="Protein-tyrosine phosphatase"/>
    <property type="match status" value="1"/>
</dbReference>
<keyword evidence="2" id="KW-0904">Protein phosphatase</keyword>
<dbReference type="Proteomes" id="UP000011087">
    <property type="component" value="Unassembled WGS sequence"/>
</dbReference>
<reference evidence="5 7" key="1">
    <citation type="journal article" date="2012" name="Nature">
        <title>Algal genomes reveal evolutionary mosaicism and the fate of nucleomorphs.</title>
        <authorList>
            <consortium name="DOE Joint Genome Institute"/>
            <person name="Curtis B.A."/>
            <person name="Tanifuji G."/>
            <person name="Burki F."/>
            <person name="Gruber A."/>
            <person name="Irimia M."/>
            <person name="Maruyama S."/>
            <person name="Arias M.C."/>
            <person name="Ball S.G."/>
            <person name="Gile G.H."/>
            <person name="Hirakawa Y."/>
            <person name="Hopkins J.F."/>
            <person name="Kuo A."/>
            <person name="Rensing S.A."/>
            <person name="Schmutz J."/>
            <person name="Symeonidi A."/>
            <person name="Elias M."/>
            <person name="Eveleigh R.J."/>
            <person name="Herman E.K."/>
            <person name="Klute M.J."/>
            <person name="Nakayama T."/>
            <person name="Obornik M."/>
            <person name="Reyes-Prieto A."/>
            <person name="Armbrust E.V."/>
            <person name="Aves S.J."/>
            <person name="Beiko R.G."/>
            <person name="Coutinho P."/>
            <person name="Dacks J.B."/>
            <person name="Durnford D.G."/>
            <person name="Fast N.M."/>
            <person name="Green B.R."/>
            <person name="Grisdale C.J."/>
            <person name="Hempel F."/>
            <person name="Henrissat B."/>
            <person name="Hoppner M.P."/>
            <person name="Ishida K."/>
            <person name="Kim E."/>
            <person name="Koreny L."/>
            <person name="Kroth P.G."/>
            <person name="Liu Y."/>
            <person name="Malik S.B."/>
            <person name="Maier U.G."/>
            <person name="McRose D."/>
            <person name="Mock T."/>
            <person name="Neilson J.A."/>
            <person name="Onodera N.T."/>
            <person name="Poole A.M."/>
            <person name="Pritham E.J."/>
            <person name="Richards T.A."/>
            <person name="Rocap G."/>
            <person name="Roy S.W."/>
            <person name="Sarai C."/>
            <person name="Schaack S."/>
            <person name="Shirato S."/>
            <person name="Slamovits C.H."/>
            <person name="Spencer D.F."/>
            <person name="Suzuki S."/>
            <person name="Worden A.Z."/>
            <person name="Zauner S."/>
            <person name="Barry K."/>
            <person name="Bell C."/>
            <person name="Bharti A.K."/>
            <person name="Crow J.A."/>
            <person name="Grimwood J."/>
            <person name="Kramer R."/>
            <person name="Lindquist E."/>
            <person name="Lucas S."/>
            <person name="Salamov A."/>
            <person name="McFadden G.I."/>
            <person name="Lane C.E."/>
            <person name="Keeling P.J."/>
            <person name="Gray M.W."/>
            <person name="Grigoriev I.V."/>
            <person name="Archibald J.M."/>
        </authorList>
    </citation>
    <scope>NUCLEOTIDE SEQUENCE</scope>
    <source>
        <strain evidence="5 7">CCMP2712</strain>
    </source>
</reference>
<dbReference type="RefSeq" id="XP_005837781.1">
    <property type="nucleotide sequence ID" value="XM_005837724.1"/>
</dbReference>
<evidence type="ECO:0000313" key="5">
    <source>
        <dbReference type="EMBL" id="EKX50801.1"/>
    </source>
</evidence>
<dbReference type="EnsemblProtists" id="EKX50801">
    <property type="protein sequence ID" value="EKX50801"/>
    <property type="gene ID" value="GUITHDRAFT_134914"/>
</dbReference>
<evidence type="ECO:0000313" key="6">
    <source>
        <dbReference type="EnsemblProtists" id="EKX50801"/>
    </source>
</evidence>
<dbReference type="SMART" id="SM00195">
    <property type="entry name" value="DSPc"/>
    <property type="match status" value="1"/>
</dbReference>
<dbReference type="InterPro" id="IPR000387">
    <property type="entry name" value="Tyr_Pase_dom"/>
</dbReference>
<dbReference type="PROSITE" id="PS00383">
    <property type="entry name" value="TYR_PHOSPHATASE_1"/>
    <property type="match status" value="1"/>
</dbReference>
<dbReference type="KEGG" id="gtt:GUITHDRAFT_134914"/>
<dbReference type="AlphaFoldDB" id="L1JQH3"/>
<dbReference type="EMBL" id="JH992977">
    <property type="protein sequence ID" value="EKX50801.1"/>
    <property type="molecule type" value="Genomic_DNA"/>
</dbReference>
<dbReference type="PROSITE" id="PS50056">
    <property type="entry name" value="TYR_PHOSPHATASE_2"/>
    <property type="match status" value="1"/>
</dbReference>
<feature type="domain" description="Tyrosine specific protein phosphatases" evidence="4">
    <location>
        <begin position="84"/>
        <end position="145"/>
    </location>
</feature>
<dbReference type="OrthoDB" id="273181at2759"/>
<name>L1JQH3_GUITC</name>
<reference evidence="7" key="2">
    <citation type="submission" date="2012-11" db="EMBL/GenBank/DDBJ databases">
        <authorList>
            <person name="Kuo A."/>
            <person name="Curtis B.A."/>
            <person name="Tanifuji G."/>
            <person name="Burki F."/>
            <person name="Gruber A."/>
            <person name="Irimia M."/>
            <person name="Maruyama S."/>
            <person name="Arias M.C."/>
            <person name="Ball S.G."/>
            <person name="Gile G.H."/>
            <person name="Hirakawa Y."/>
            <person name="Hopkins J.F."/>
            <person name="Rensing S.A."/>
            <person name="Schmutz J."/>
            <person name="Symeonidi A."/>
            <person name="Elias M."/>
            <person name="Eveleigh R.J."/>
            <person name="Herman E.K."/>
            <person name="Klute M.J."/>
            <person name="Nakayama T."/>
            <person name="Obornik M."/>
            <person name="Reyes-Prieto A."/>
            <person name="Armbrust E.V."/>
            <person name="Aves S.J."/>
            <person name="Beiko R.G."/>
            <person name="Coutinho P."/>
            <person name="Dacks J.B."/>
            <person name="Durnford D.G."/>
            <person name="Fast N.M."/>
            <person name="Green B.R."/>
            <person name="Grisdale C."/>
            <person name="Hempe F."/>
            <person name="Henrissat B."/>
            <person name="Hoppner M.P."/>
            <person name="Ishida K.-I."/>
            <person name="Kim E."/>
            <person name="Koreny L."/>
            <person name="Kroth P.G."/>
            <person name="Liu Y."/>
            <person name="Malik S.-B."/>
            <person name="Maier U.G."/>
            <person name="McRose D."/>
            <person name="Mock T."/>
            <person name="Neilson J.A."/>
            <person name="Onodera N.T."/>
            <person name="Poole A.M."/>
            <person name="Pritham E.J."/>
            <person name="Richards T.A."/>
            <person name="Rocap G."/>
            <person name="Roy S.W."/>
            <person name="Sarai C."/>
            <person name="Schaack S."/>
            <person name="Shirato S."/>
            <person name="Slamovits C.H."/>
            <person name="Spencer D.F."/>
            <person name="Suzuki S."/>
            <person name="Worden A.Z."/>
            <person name="Zauner S."/>
            <person name="Barry K."/>
            <person name="Bell C."/>
            <person name="Bharti A.K."/>
            <person name="Crow J.A."/>
            <person name="Grimwood J."/>
            <person name="Kramer R."/>
            <person name="Lindquist E."/>
            <person name="Lucas S."/>
            <person name="Salamov A."/>
            <person name="McFadden G.I."/>
            <person name="Lane C.E."/>
            <person name="Keeling P.J."/>
            <person name="Gray M.W."/>
            <person name="Grigoriev I.V."/>
            <person name="Archibald J.M."/>
        </authorList>
    </citation>
    <scope>NUCLEOTIDE SEQUENCE</scope>
    <source>
        <strain evidence="7">CCMP2712</strain>
    </source>
</reference>
<organism evidence="5">
    <name type="scientific">Guillardia theta (strain CCMP2712)</name>
    <name type="common">Cryptophyte</name>
    <dbReference type="NCBI Taxonomy" id="905079"/>
    <lineage>
        <taxon>Eukaryota</taxon>
        <taxon>Cryptophyceae</taxon>
        <taxon>Pyrenomonadales</taxon>
        <taxon>Geminigeraceae</taxon>
        <taxon>Guillardia</taxon>
    </lineage>
</organism>
<dbReference type="PaxDb" id="55529-EKX50801"/>
<reference evidence="6" key="3">
    <citation type="submission" date="2015-06" db="UniProtKB">
        <authorList>
            <consortium name="EnsemblProtists"/>
        </authorList>
    </citation>
    <scope>IDENTIFICATION</scope>
</reference>
<evidence type="ECO:0000256" key="2">
    <source>
        <dbReference type="ARBA" id="ARBA00022912"/>
    </source>
</evidence>
<dbReference type="GeneID" id="17307456"/>
<dbReference type="InterPro" id="IPR020422">
    <property type="entry name" value="TYR_PHOSPHATASE_DUAL_dom"/>
</dbReference>
<dbReference type="Pfam" id="PF00782">
    <property type="entry name" value="DSPc"/>
    <property type="match status" value="1"/>
</dbReference>
<proteinExistence type="predicted"/>
<dbReference type="PROSITE" id="PS50054">
    <property type="entry name" value="TYR_PHOSPHATASE_DUAL"/>
    <property type="match status" value="1"/>
</dbReference>
<dbReference type="GO" id="GO:0004721">
    <property type="term" value="F:phosphoprotein phosphatase activity"/>
    <property type="evidence" value="ECO:0007669"/>
    <property type="project" value="UniProtKB-KW"/>
</dbReference>
<evidence type="ECO:0000259" key="3">
    <source>
        <dbReference type="PROSITE" id="PS50054"/>
    </source>
</evidence>
<evidence type="ECO:0000256" key="1">
    <source>
        <dbReference type="ARBA" id="ARBA00022801"/>
    </source>
</evidence>
<dbReference type="InterPro" id="IPR016130">
    <property type="entry name" value="Tyr_Pase_AS"/>
</dbReference>
<dbReference type="PANTHER" id="PTHR46274">
    <property type="entry name" value="PHOSPHATIDYLINOSITOL PHOSPHATASE"/>
    <property type="match status" value="1"/>
</dbReference>
<accession>L1JQH3</accession>
<dbReference type="InterPro" id="IPR029021">
    <property type="entry name" value="Prot-tyrosine_phosphatase-like"/>
</dbReference>
<keyword evidence="1" id="KW-0378">Hydrolase</keyword>
<dbReference type="InterPro" id="IPR000340">
    <property type="entry name" value="Dual-sp_phosphatase_cat-dom"/>
</dbReference>
<evidence type="ECO:0000259" key="4">
    <source>
        <dbReference type="PROSITE" id="PS50056"/>
    </source>
</evidence>
<dbReference type="HOGENOM" id="CLU_047330_0_1_1"/>
<gene>
    <name evidence="5" type="ORF">GUITHDRAFT_134914</name>
</gene>
<dbReference type="OMA" id="TRCRTAY"/>
<protein>
    <submittedName>
        <fullName evidence="5 6">Uncharacterized protein</fullName>
    </submittedName>
</protein>
<dbReference type="eggNOG" id="KOG1719">
    <property type="taxonomic scope" value="Eukaryota"/>
</dbReference>
<keyword evidence="7" id="KW-1185">Reference proteome</keyword>
<evidence type="ECO:0000313" key="7">
    <source>
        <dbReference type="Proteomes" id="UP000011087"/>
    </source>
</evidence>